<comment type="caution">
    <text evidence="10">The sequence shown here is derived from an EMBL/GenBank/DDBJ whole genome shotgun (WGS) entry which is preliminary data.</text>
</comment>
<dbReference type="GO" id="GO:0000056">
    <property type="term" value="P:ribosomal small subunit export from nucleus"/>
    <property type="evidence" value="ECO:0007669"/>
    <property type="project" value="InterPro"/>
</dbReference>
<protein>
    <recommendedName>
        <fullName evidence="12">Nucleoporin Nup88</fullName>
    </recommendedName>
</protein>
<keyword evidence="11" id="KW-1185">Reference proteome</keyword>
<dbReference type="STRING" id="6832.A0A553PKT8"/>
<evidence type="ECO:0000313" key="11">
    <source>
        <dbReference type="Proteomes" id="UP000318571"/>
    </source>
</evidence>
<dbReference type="Pfam" id="PF10168">
    <property type="entry name" value="Nup88"/>
    <property type="match status" value="1"/>
</dbReference>
<organism evidence="10 11">
    <name type="scientific">Tigriopus californicus</name>
    <name type="common">Marine copepod</name>
    <dbReference type="NCBI Taxonomy" id="6832"/>
    <lineage>
        <taxon>Eukaryota</taxon>
        <taxon>Metazoa</taxon>
        <taxon>Ecdysozoa</taxon>
        <taxon>Arthropoda</taxon>
        <taxon>Crustacea</taxon>
        <taxon>Multicrustacea</taxon>
        <taxon>Hexanauplia</taxon>
        <taxon>Copepoda</taxon>
        <taxon>Harpacticoida</taxon>
        <taxon>Harpacticidae</taxon>
        <taxon>Tigriopus</taxon>
    </lineage>
</organism>
<evidence type="ECO:0000256" key="8">
    <source>
        <dbReference type="SAM" id="Coils"/>
    </source>
</evidence>
<evidence type="ECO:0000256" key="2">
    <source>
        <dbReference type="ARBA" id="ARBA00022448"/>
    </source>
</evidence>
<keyword evidence="3" id="KW-0509">mRNA transport</keyword>
<evidence type="ECO:0008006" key="12">
    <source>
        <dbReference type="Google" id="ProtNLM"/>
    </source>
</evidence>
<feature type="coiled-coil region" evidence="8">
    <location>
        <begin position="545"/>
        <end position="650"/>
    </location>
</feature>
<evidence type="ECO:0000256" key="9">
    <source>
        <dbReference type="SAM" id="MobiDB-lite"/>
    </source>
</evidence>
<dbReference type="GO" id="GO:0006606">
    <property type="term" value="P:protein import into nucleus"/>
    <property type="evidence" value="ECO:0007669"/>
    <property type="project" value="TreeGrafter"/>
</dbReference>
<keyword evidence="4" id="KW-0653">Protein transport</keyword>
<dbReference type="AlphaFoldDB" id="A0A553PKT8"/>
<dbReference type="InterPro" id="IPR019321">
    <property type="entry name" value="Nucleoporin_Nup88"/>
</dbReference>
<dbReference type="PANTHER" id="PTHR13257">
    <property type="entry name" value="NUCLEOPORIN NUP84-RELATED"/>
    <property type="match status" value="1"/>
</dbReference>
<keyword evidence="7" id="KW-0539">Nucleus</keyword>
<dbReference type="OMA" id="AYSCPIH"/>
<gene>
    <name evidence="10" type="ORF">TCAL_10646</name>
</gene>
<keyword evidence="8" id="KW-0175">Coiled coil</keyword>
<dbReference type="GO" id="GO:0017056">
    <property type="term" value="F:structural constituent of nuclear pore"/>
    <property type="evidence" value="ECO:0007669"/>
    <property type="project" value="InterPro"/>
</dbReference>
<comment type="subcellular location">
    <subcellularLocation>
        <location evidence="1">Nucleus</location>
        <location evidence="1">Nuclear pore complex</location>
    </subcellularLocation>
</comment>
<keyword evidence="2" id="KW-0813">Transport</keyword>
<dbReference type="GO" id="GO:0000055">
    <property type="term" value="P:ribosomal large subunit export from nucleus"/>
    <property type="evidence" value="ECO:0007669"/>
    <property type="project" value="InterPro"/>
</dbReference>
<evidence type="ECO:0000256" key="6">
    <source>
        <dbReference type="ARBA" id="ARBA00023132"/>
    </source>
</evidence>
<evidence type="ECO:0000256" key="7">
    <source>
        <dbReference type="ARBA" id="ARBA00023242"/>
    </source>
</evidence>
<evidence type="ECO:0000256" key="3">
    <source>
        <dbReference type="ARBA" id="ARBA00022816"/>
    </source>
</evidence>
<name>A0A553PKT8_TIGCA</name>
<evidence type="ECO:0000256" key="1">
    <source>
        <dbReference type="ARBA" id="ARBA00004567"/>
    </source>
</evidence>
<accession>A0A553PKT8</accession>
<dbReference type="GO" id="GO:0006406">
    <property type="term" value="P:mRNA export from nucleus"/>
    <property type="evidence" value="ECO:0007669"/>
    <property type="project" value="TreeGrafter"/>
</dbReference>
<evidence type="ECO:0000313" key="10">
    <source>
        <dbReference type="EMBL" id="TRY78269.1"/>
    </source>
</evidence>
<keyword evidence="6" id="KW-0906">Nuclear pore complex</keyword>
<feature type="region of interest" description="Disordered" evidence="9">
    <location>
        <begin position="470"/>
        <end position="492"/>
    </location>
</feature>
<dbReference type="GO" id="GO:0005643">
    <property type="term" value="C:nuclear pore"/>
    <property type="evidence" value="ECO:0007669"/>
    <property type="project" value="UniProtKB-SubCell"/>
</dbReference>
<evidence type="ECO:0000256" key="5">
    <source>
        <dbReference type="ARBA" id="ARBA00023010"/>
    </source>
</evidence>
<sequence length="715" mass="80180">MDHPSVLATLKTMRPDSRPVSESTNILAIRDDITYIWNAQLSNILVVYNPTHINQEGPPSQVLTLTHTPLFNVTRLLISPSHRWLVLTGMRGLTCVELPRRFGTGGRFGSQIAHAPLSVRSFPVAHRFFMSQSRTLVQECAFHLGSVLDQHLVTLTSDNRLRIFNLDEDHEHPEQDLNLQGNARNGSGFFADASLSVRASLGETAVSFAFAPPGVGENQGHLWPLFILQGNGHVYFMITGLGEHKDHTVGPIGPLSMLPESDDNYGTDSCAIMCLHPQISCPPLLVIATNSGHLYHCVVLNKDPNQDPDEDNRSQISEWSKISPGADLSLYVYEAVALNVGISADLDLNSSLEHPFDYPIQLHCDPTTPARYFCSHKAGVHAIGLPMITQLAEIAQVPDSERAVLPTMEQESIVEHLICTQPIARVESAPILGLCIQYPPTRLVCLLSNFSPVILNLTAPYFGSPPPLLSSGGGGSLSESGRVSPLRSKDRDREPFDSYIMKILQRNVTLPKLKTGEQTQLSDQECLSIITRSTEVLRDEYIGKLEKARTEIEKKATYLANLKKSQMVSVQTLEHQKQGLRDKAADLSERYEDLKDSKENQTKRLEILLQRIQCQLPLNSDAELKMQRKLVDIERRMHDLRNSMEQIRSKEKYQLRQIEQERQNDDFCKRNYHRNSGRGLEDNQLSSVKDVLHRDSKDIDALVKILKNAKRDLDL</sequence>
<dbReference type="PANTHER" id="PTHR13257:SF0">
    <property type="entry name" value="NUCLEAR PORE COMPLEX PROTEIN NUP88"/>
    <property type="match status" value="1"/>
</dbReference>
<proteinExistence type="predicted"/>
<reference evidence="10 11" key="1">
    <citation type="journal article" date="2018" name="Nat. Ecol. Evol.">
        <title>Genomic signatures of mitonuclear coevolution across populations of Tigriopus californicus.</title>
        <authorList>
            <person name="Barreto F.S."/>
            <person name="Watson E.T."/>
            <person name="Lima T.G."/>
            <person name="Willett C.S."/>
            <person name="Edmands S."/>
            <person name="Li W."/>
            <person name="Burton R.S."/>
        </authorList>
    </citation>
    <scope>NUCLEOTIDE SEQUENCE [LARGE SCALE GENOMIC DNA]</scope>
    <source>
        <strain evidence="10 11">San Diego</strain>
    </source>
</reference>
<dbReference type="InterPro" id="IPR037700">
    <property type="entry name" value="NUP88/NUP82"/>
</dbReference>
<dbReference type="EMBL" id="VCGU01000003">
    <property type="protein sequence ID" value="TRY78269.1"/>
    <property type="molecule type" value="Genomic_DNA"/>
</dbReference>
<dbReference type="Proteomes" id="UP000318571">
    <property type="component" value="Chromosome 11"/>
</dbReference>
<evidence type="ECO:0000256" key="4">
    <source>
        <dbReference type="ARBA" id="ARBA00022927"/>
    </source>
</evidence>
<keyword evidence="5" id="KW-0811">Translocation</keyword>